<dbReference type="EMBL" id="CP002400">
    <property type="protein sequence ID" value="ADU27947.1"/>
    <property type="molecule type" value="Genomic_DNA"/>
</dbReference>
<evidence type="ECO:0000256" key="1">
    <source>
        <dbReference type="SAM" id="Phobius"/>
    </source>
</evidence>
<dbReference type="AlphaFoldDB" id="E6U5T0"/>
<sequence length="318" mass="36060">MNLLIFSAVLVSAAIAIGLCMSIGIHPKDLAALFKAPGPKLRTLKQRVRKAKHQEKPFFIVREFQNAKTILKDTHREQDYQRYKKMSIQMAIGGALIGCCFLNPFLSASLALFGMFLPIFMIYLTAATFRSQFAAEMYTTMSVISTSYQRQYDLIRAVRENVDSMNEPMKGLWTVFLRDYENFNAANVFSGIRELRGKINNVVWQEWCDDLILCQTDPTRKFLLTGAVKKATQQSRARMMLDAMLDEPVFQAVGTMIIVLASIPICGFFYTEWGYLLMNTWPGKLSIAIIVIACLFLCYIAVHATRPIDLLEEVEKGA</sequence>
<evidence type="ECO:0000313" key="2">
    <source>
        <dbReference type="EMBL" id="ADU27947.1"/>
    </source>
</evidence>
<dbReference type="STRING" id="663278.Ethha_2452"/>
<dbReference type="HOGENOM" id="CLU_078174_0_0_9"/>
<keyword evidence="3" id="KW-1185">Reference proteome</keyword>
<feature type="transmembrane region" description="Helical" evidence="1">
    <location>
        <begin position="111"/>
        <end position="129"/>
    </location>
</feature>
<evidence type="ECO:0000313" key="3">
    <source>
        <dbReference type="Proteomes" id="UP000001551"/>
    </source>
</evidence>
<feature type="transmembrane region" description="Helical" evidence="1">
    <location>
        <begin position="283"/>
        <end position="302"/>
    </location>
</feature>
<dbReference type="eggNOG" id="COG4965">
    <property type="taxonomic scope" value="Bacteria"/>
</dbReference>
<keyword evidence="1" id="KW-1133">Transmembrane helix</keyword>
<protein>
    <recommendedName>
        <fullName evidence="4">Flp pilus assembly protein TadB</fullName>
    </recommendedName>
</protein>
<feature type="transmembrane region" description="Helical" evidence="1">
    <location>
        <begin position="6"/>
        <end position="25"/>
    </location>
</feature>
<dbReference type="Proteomes" id="UP000001551">
    <property type="component" value="Chromosome"/>
</dbReference>
<gene>
    <name evidence="2" type="ordered locus">Ethha_2452</name>
</gene>
<reference evidence="2 3" key="1">
    <citation type="submission" date="2010-12" db="EMBL/GenBank/DDBJ databases">
        <title>Complete sequence of Ethanoligenens harbinense YUAN-3.</title>
        <authorList>
            <person name="Lucas S."/>
            <person name="Copeland A."/>
            <person name="Lapidus A."/>
            <person name="Cheng J.-F."/>
            <person name="Bruce D."/>
            <person name="Goodwin L."/>
            <person name="Pitluck S."/>
            <person name="Chertkov O."/>
            <person name="Misra M."/>
            <person name="Detter J.C."/>
            <person name="Han C."/>
            <person name="Tapia R."/>
            <person name="Land M."/>
            <person name="Hauser L."/>
            <person name="Jeffries C."/>
            <person name="Kyrpides N."/>
            <person name="Ivanova N."/>
            <person name="Mikhailova N."/>
            <person name="Wang A."/>
            <person name="Mouttaki H."/>
            <person name="He Z."/>
            <person name="Zhou J."/>
            <person name="Hemme C.L."/>
            <person name="Woyke T."/>
        </authorList>
    </citation>
    <scope>NUCLEOTIDE SEQUENCE [LARGE SCALE GENOMIC DNA]</scope>
    <source>
        <strain evidence="3">DSM 18485 / JCM 12961 / CGMCC 1.5033 / YUAN-3</strain>
    </source>
</reference>
<feature type="transmembrane region" description="Helical" evidence="1">
    <location>
        <begin position="86"/>
        <end position="105"/>
    </location>
</feature>
<keyword evidence="1" id="KW-0812">Transmembrane</keyword>
<evidence type="ECO:0008006" key="4">
    <source>
        <dbReference type="Google" id="ProtNLM"/>
    </source>
</evidence>
<proteinExistence type="predicted"/>
<accession>E6U5T0</accession>
<organism evidence="2 3">
    <name type="scientific">Ethanoligenens harbinense (strain DSM 18485 / JCM 12961 / CGMCC 1.5033 / YUAN-3)</name>
    <dbReference type="NCBI Taxonomy" id="663278"/>
    <lineage>
        <taxon>Bacteria</taxon>
        <taxon>Bacillati</taxon>
        <taxon>Bacillota</taxon>
        <taxon>Clostridia</taxon>
        <taxon>Eubacteriales</taxon>
        <taxon>Oscillospiraceae</taxon>
        <taxon>Ethanoligenens</taxon>
    </lineage>
</organism>
<feature type="transmembrane region" description="Helical" evidence="1">
    <location>
        <begin position="249"/>
        <end position="271"/>
    </location>
</feature>
<keyword evidence="1" id="KW-0472">Membrane</keyword>
<dbReference type="KEGG" id="eha:Ethha_2452"/>
<name>E6U5T0_ETHHY</name>